<protein>
    <submittedName>
        <fullName evidence="3">Translation initiation factor IF-2-like</fullName>
    </submittedName>
</protein>
<feature type="region of interest" description="Disordered" evidence="1">
    <location>
        <begin position="51"/>
        <end position="79"/>
    </location>
</feature>
<dbReference type="Proteomes" id="UP000829999">
    <property type="component" value="Chromosome 2"/>
</dbReference>
<feature type="compositionally biased region" description="Polar residues" evidence="1">
    <location>
        <begin position="104"/>
        <end position="116"/>
    </location>
</feature>
<sequence length="260" mass="26960">MPHGGREQSPRSSKLGPAGRGRVFKNSRLRPTESRNLQVAIQQFATFAATTPTPSAFGGAGEEFFPPRPPRSLTPRRRPRLHCARRWGPAWPAAMLEPIDVVPTTATPDTGASHPTTVERDAGPAHPPSAIPRPTPRPHADAAQPAATAAAAPRATAPRAPAPAPAAGQKPRKPQPAAAPPRPQRPPKKPTAIAPAAPMRPAPLWEGGALHAPLRRGVQGDPGIPSGLGEEPGSCLVLVLPPRGAECQGGHPRATGGHPA</sequence>
<evidence type="ECO:0000313" key="3">
    <source>
        <dbReference type="RefSeq" id="XP_050555530.1"/>
    </source>
</evidence>
<feature type="compositionally biased region" description="Low complexity" evidence="1">
    <location>
        <begin position="141"/>
        <end position="169"/>
    </location>
</feature>
<dbReference type="RefSeq" id="XP_050555530.1">
    <property type="nucleotide sequence ID" value="XM_050699573.1"/>
</dbReference>
<feature type="region of interest" description="Disordered" evidence="1">
    <location>
        <begin position="1"/>
        <end position="34"/>
    </location>
</feature>
<evidence type="ECO:0000256" key="1">
    <source>
        <dbReference type="SAM" id="MobiDB-lite"/>
    </source>
</evidence>
<reference evidence="3" key="1">
    <citation type="submission" date="2025-08" db="UniProtKB">
        <authorList>
            <consortium name="RefSeq"/>
        </authorList>
    </citation>
    <scope>IDENTIFICATION</scope>
    <source>
        <tissue evidence="3">Whole larval tissue</tissue>
    </source>
</reference>
<evidence type="ECO:0000313" key="2">
    <source>
        <dbReference type="Proteomes" id="UP000829999"/>
    </source>
</evidence>
<feature type="compositionally biased region" description="Low complexity" evidence="1">
    <location>
        <begin position="190"/>
        <end position="203"/>
    </location>
</feature>
<organism evidence="2 3">
    <name type="scientific">Spodoptera frugiperda</name>
    <name type="common">Fall armyworm</name>
    <dbReference type="NCBI Taxonomy" id="7108"/>
    <lineage>
        <taxon>Eukaryota</taxon>
        <taxon>Metazoa</taxon>
        <taxon>Ecdysozoa</taxon>
        <taxon>Arthropoda</taxon>
        <taxon>Hexapoda</taxon>
        <taxon>Insecta</taxon>
        <taxon>Pterygota</taxon>
        <taxon>Neoptera</taxon>
        <taxon>Endopterygota</taxon>
        <taxon>Lepidoptera</taxon>
        <taxon>Glossata</taxon>
        <taxon>Ditrysia</taxon>
        <taxon>Noctuoidea</taxon>
        <taxon>Noctuidae</taxon>
        <taxon>Amphipyrinae</taxon>
        <taxon>Spodoptera</taxon>
    </lineage>
</organism>
<feature type="region of interest" description="Disordered" evidence="1">
    <location>
        <begin position="103"/>
        <end position="229"/>
    </location>
</feature>
<proteinExistence type="predicted"/>
<keyword evidence="2" id="KW-1185">Reference proteome</keyword>
<gene>
    <name evidence="3" type="primary">LOC126911607</name>
</gene>
<dbReference type="GeneID" id="126911607"/>
<name>A0A9R0F1A5_SPOFR</name>
<accession>A0A9R0F1A5</accession>
<dbReference type="AlphaFoldDB" id="A0A9R0F1A5"/>
<feature type="compositionally biased region" description="Pro residues" evidence="1">
    <location>
        <begin position="125"/>
        <end position="137"/>
    </location>
</feature>